<dbReference type="Proteomes" id="UP000523447">
    <property type="component" value="Unassembled WGS sequence"/>
</dbReference>
<dbReference type="InterPro" id="IPR001387">
    <property type="entry name" value="Cro/C1-type_HTH"/>
</dbReference>
<name>A0A7X6RKP6_9NOCA</name>
<dbReference type="EMBL" id="JAAXPE010000036">
    <property type="protein sequence ID" value="NKY88864.1"/>
    <property type="molecule type" value="Genomic_DNA"/>
</dbReference>
<dbReference type="Gene3D" id="1.10.260.40">
    <property type="entry name" value="lambda repressor-like DNA-binding domains"/>
    <property type="match status" value="1"/>
</dbReference>
<evidence type="ECO:0000259" key="1">
    <source>
        <dbReference type="PROSITE" id="PS50943"/>
    </source>
</evidence>
<dbReference type="CDD" id="cd00093">
    <property type="entry name" value="HTH_XRE"/>
    <property type="match status" value="1"/>
</dbReference>
<organism evidence="2 3">
    <name type="scientific">Nocardia veterana</name>
    <dbReference type="NCBI Taxonomy" id="132249"/>
    <lineage>
        <taxon>Bacteria</taxon>
        <taxon>Bacillati</taxon>
        <taxon>Actinomycetota</taxon>
        <taxon>Actinomycetes</taxon>
        <taxon>Mycobacteriales</taxon>
        <taxon>Nocardiaceae</taxon>
        <taxon>Nocardia</taxon>
    </lineage>
</organism>
<sequence length="402" mass="44332">MNANRIGQALRRFRLAQPMSQRELAAVLFCDRSYITSVEKGRRWPGNRGWVEEADLALDAGGELVAAWDADQAERAEAADTMRLLEDARRGSEQLLLAPDGASLDEIEQRIVDIATKARLESYDLTLERALGLRAELTRRLQVGAYSPNAIRDLYVALGRVCGVLAYLTLDLGQADHAKVHAQAAFQLGERAGHDQLRAWSRGTQALAHRFTKDFELAAAAAEDGLTYVGKSTGTTEPRLLCGLAASVANLGQSERALELLKQADRARAQGANSDEIAGLFTFTPAKQVYYHGFSLMWADDLKTLNRSIKASEEALQAWRVQRSPGDEMLTTIYLAMANARVGDLDASLAAVSPVLEQPIEHHFSWVRKRLNQLDGLLAQHFPGSREAEEERQTLRAYVHAA</sequence>
<dbReference type="GO" id="GO:0003677">
    <property type="term" value="F:DNA binding"/>
    <property type="evidence" value="ECO:0007669"/>
    <property type="project" value="InterPro"/>
</dbReference>
<keyword evidence="3" id="KW-1185">Reference proteome</keyword>
<proteinExistence type="predicted"/>
<dbReference type="AlphaFoldDB" id="A0A7X6RKP6"/>
<dbReference type="RefSeq" id="WP_040724010.1">
    <property type="nucleotide sequence ID" value="NZ_CAWPHS010000030.1"/>
</dbReference>
<dbReference type="SUPFAM" id="SSF48452">
    <property type="entry name" value="TPR-like"/>
    <property type="match status" value="1"/>
</dbReference>
<reference evidence="2 3" key="1">
    <citation type="submission" date="2020-04" db="EMBL/GenBank/DDBJ databases">
        <title>MicrobeNet Type strains.</title>
        <authorList>
            <person name="Nicholson A.C."/>
        </authorList>
    </citation>
    <scope>NUCLEOTIDE SEQUENCE [LARGE SCALE GENOMIC DNA]</scope>
    <source>
        <strain evidence="2 3">DSM 44445</strain>
    </source>
</reference>
<dbReference type="Pfam" id="PF13560">
    <property type="entry name" value="HTH_31"/>
    <property type="match status" value="1"/>
</dbReference>
<feature type="domain" description="HTH cro/C1-type" evidence="1">
    <location>
        <begin position="10"/>
        <end position="43"/>
    </location>
</feature>
<protein>
    <submittedName>
        <fullName evidence="2">Helix-turn-helix transcriptional regulator</fullName>
    </submittedName>
</protein>
<gene>
    <name evidence="2" type="ORF">HGA07_25015</name>
</gene>
<accession>A0A7X6RKP6</accession>
<evidence type="ECO:0000313" key="3">
    <source>
        <dbReference type="Proteomes" id="UP000523447"/>
    </source>
</evidence>
<evidence type="ECO:0000313" key="2">
    <source>
        <dbReference type="EMBL" id="NKY88864.1"/>
    </source>
</evidence>
<dbReference type="InterPro" id="IPR010982">
    <property type="entry name" value="Lambda_DNA-bd_dom_sf"/>
</dbReference>
<dbReference type="PROSITE" id="PS50943">
    <property type="entry name" value="HTH_CROC1"/>
    <property type="match status" value="1"/>
</dbReference>
<dbReference type="InterPro" id="IPR011990">
    <property type="entry name" value="TPR-like_helical_dom_sf"/>
</dbReference>
<dbReference type="Gene3D" id="1.25.40.10">
    <property type="entry name" value="Tetratricopeptide repeat domain"/>
    <property type="match status" value="1"/>
</dbReference>
<comment type="caution">
    <text evidence="2">The sequence shown here is derived from an EMBL/GenBank/DDBJ whole genome shotgun (WGS) entry which is preliminary data.</text>
</comment>
<dbReference type="SUPFAM" id="SSF47413">
    <property type="entry name" value="lambda repressor-like DNA-binding domains"/>
    <property type="match status" value="1"/>
</dbReference>